<dbReference type="Pfam" id="PF03746">
    <property type="entry name" value="LamB_YcsF"/>
    <property type="match status" value="1"/>
</dbReference>
<dbReference type="InterPro" id="IPR005501">
    <property type="entry name" value="LamB/YcsF/PxpA-like"/>
</dbReference>
<keyword evidence="2" id="KW-1185">Reference proteome</keyword>
<evidence type="ECO:0008006" key="3">
    <source>
        <dbReference type="Google" id="ProtNLM"/>
    </source>
</evidence>
<dbReference type="GO" id="GO:0005975">
    <property type="term" value="P:carbohydrate metabolic process"/>
    <property type="evidence" value="ECO:0007669"/>
    <property type="project" value="InterPro"/>
</dbReference>
<dbReference type="STRING" id="205917.A0A4Y9Z7W6"/>
<dbReference type="Gene3D" id="3.20.20.370">
    <property type="entry name" value="Glycoside hydrolase/deacetylase"/>
    <property type="match status" value="1"/>
</dbReference>
<dbReference type="Proteomes" id="UP000298327">
    <property type="component" value="Unassembled WGS sequence"/>
</dbReference>
<name>A0A4Y9Z7W6_9AGAM</name>
<dbReference type="InterPro" id="IPR011330">
    <property type="entry name" value="Glyco_hydro/deAcase_b/a-brl"/>
</dbReference>
<evidence type="ECO:0000313" key="1">
    <source>
        <dbReference type="EMBL" id="TFY69953.1"/>
    </source>
</evidence>
<dbReference type="PANTHER" id="PTHR30292">
    <property type="entry name" value="UNCHARACTERIZED PROTEIN YBGL-RELATED"/>
    <property type="match status" value="1"/>
</dbReference>
<reference evidence="1 2" key="1">
    <citation type="submission" date="2019-02" db="EMBL/GenBank/DDBJ databases">
        <title>Genome sequencing of the rare red list fungi Dentipellis fragilis.</title>
        <authorList>
            <person name="Buettner E."/>
            <person name="Kellner H."/>
        </authorList>
    </citation>
    <scope>NUCLEOTIDE SEQUENCE [LARGE SCALE GENOMIC DNA]</scope>
    <source>
        <strain evidence="1 2">DSM 105465</strain>
    </source>
</reference>
<dbReference type="OrthoDB" id="5295431at2759"/>
<sequence length="362" mass="38597">MRLCAQSCAGVVPSTHAAIVRSELMRIPVATLLARYRSRTVRFASVSASGDCFPFARGRDTSKDFLSLICRKAARPKAKDHGEQLQGEQLQGEQLQGEQLQVGGSSGSRIAGRAGPYEQGYSLYKMGDDEALMKTIHLANIACGFHASDFSIMSQTVVLAKQNGVIIGAHPSLPDRQGFGRREMAMDPDELAACFTYQVGALSGFLINHGLPLNHIKPHGAIYGQTARDPALARAAVSVARVFSKPGAPAVAFMGLAGTEHQKAAAEANVPFIAEWFADLNYSPEGKLLITKKHDPVPLNEIKKRVITLLVKREITTTAGTVALSPGVEEVSICVHSDTPNAPVIAEVVKAMVDENNAGSAA</sequence>
<dbReference type="EMBL" id="SEOQ01000123">
    <property type="protein sequence ID" value="TFY69953.1"/>
    <property type="molecule type" value="Genomic_DNA"/>
</dbReference>
<dbReference type="AlphaFoldDB" id="A0A4Y9Z7W6"/>
<comment type="caution">
    <text evidence="1">The sequence shown here is derived from an EMBL/GenBank/DDBJ whole genome shotgun (WGS) entry which is preliminary data.</text>
</comment>
<evidence type="ECO:0000313" key="2">
    <source>
        <dbReference type="Proteomes" id="UP000298327"/>
    </source>
</evidence>
<dbReference type="SUPFAM" id="SSF88713">
    <property type="entry name" value="Glycoside hydrolase/deacetylase"/>
    <property type="match status" value="1"/>
</dbReference>
<organism evidence="1 2">
    <name type="scientific">Dentipellis fragilis</name>
    <dbReference type="NCBI Taxonomy" id="205917"/>
    <lineage>
        <taxon>Eukaryota</taxon>
        <taxon>Fungi</taxon>
        <taxon>Dikarya</taxon>
        <taxon>Basidiomycota</taxon>
        <taxon>Agaricomycotina</taxon>
        <taxon>Agaricomycetes</taxon>
        <taxon>Russulales</taxon>
        <taxon>Hericiaceae</taxon>
        <taxon>Dentipellis</taxon>
    </lineage>
</organism>
<proteinExistence type="predicted"/>
<dbReference type="PANTHER" id="PTHR30292:SF0">
    <property type="entry name" value="5-OXOPROLINASE SUBUNIT A"/>
    <property type="match status" value="1"/>
</dbReference>
<accession>A0A4Y9Z7W6</accession>
<protein>
    <recommendedName>
        <fullName evidence="3">Lactam utilization protein lamB</fullName>
    </recommendedName>
</protein>
<gene>
    <name evidence="1" type="ORF">EVG20_g2927</name>
</gene>